<sequence length="506" mass="58769">MDAIDENADNDPEYEGQSDITNENIPKTTSMSPWASFPAEIRLMILESLTEEIDGLACAPVCKDWQTFIENRILSRLKLRTSDLDYLEHITARQRRLVKHIWLNIELRRYTCRHCQRRESSLWRADNSSLINDAIMKLFSILSNWGSTDDGLTLELSMQSPSDSEHWFKNCYFGAHGEDENVSSRPKDHRAATIRLHDPKHGWVNGRQVKAPNRRAIHRLHEPVGLKGDLYAFIPRVSVVTGFVVRRQCRRRLFSNGTIDHLLHKLPQLKHIVFEPWRTWDIASYLWLKYSLSKKVRKISIFEDFNDGYLKAFEGSKDFDVIPVRIATAEVSTAFAKRSLSLEKLASSFVVEACHFFEARQPKWTWRLLQSLVLTSRVLTRDQTPRTITNLLEDSGAAALNMPRLDTMALWNYQKGEACVFTYHKGSIIWRGTWDMELEPRVIEAWRRFTTRHTSYEFSVKTELLPCDIANSHGDAIYHLKLPREVIDPVSLWQIRRETAMARGNI</sequence>
<dbReference type="InterPro" id="IPR046676">
    <property type="entry name" value="DUF6546"/>
</dbReference>
<gene>
    <name evidence="3" type="ORF">Plec18167_002933</name>
</gene>
<feature type="region of interest" description="Disordered" evidence="1">
    <location>
        <begin position="1"/>
        <end position="31"/>
    </location>
</feature>
<dbReference type="Pfam" id="PF20183">
    <property type="entry name" value="DUF6546"/>
    <property type="match status" value="1"/>
</dbReference>
<dbReference type="EMBL" id="JAVDPF010000006">
    <property type="protein sequence ID" value="KAL1882517.1"/>
    <property type="molecule type" value="Genomic_DNA"/>
</dbReference>
<comment type="caution">
    <text evidence="3">The sequence shown here is derived from an EMBL/GenBank/DDBJ whole genome shotgun (WGS) entry which is preliminary data.</text>
</comment>
<dbReference type="InterPro" id="IPR036047">
    <property type="entry name" value="F-box-like_dom_sf"/>
</dbReference>
<proteinExistence type="predicted"/>
<feature type="compositionally biased region" description="Polar residues" evidence="1">
    <location>
        <begin position="18"/>
        <end position="31"/>
    </location>
</feature>
<dbReference type="Proteomes" id="UP001583193">
    <property type="component" value="Unassembled WGS sequence"/>
</dbReference>
<evidence type="ECO:0000256" key="1">
    <source>
        <dbReference type="SAM" id="MobiDB-lite"/>
    </source>
</evidence>
<evidence type="ECO:0000259" key="2">
    <source>
        <dbReference type="Pfam" id="PF20183"/>
    </source>
</evidence>
<accession>A0ABR3Y3T2</accession>
<feature type="domain" description="DUF6546" evidence="2">
    <location>
        <begin position="291"/>
        <end position="488"/>
    </location>
</feature>
<feature type="compositionally biased region" description="Acidic residues" evidence="1">
    <location>
        <begin position="1"/>
        <end position="16"/>
    </location>
</feature>
<name>A0ABR3Y3T2_9EURO</name>
<keyword evidence="4" id="KW-1185">Reference proteome</keyword>
<evidence type="ECO:0000313" key="3">
    <source>
        <dbReference type="EMBL" id="KAL1882517.1"/>
    </source>
</evidence>
<protein>
    <recommendedName>
        <fullName evidence="2">DUF6546 domain-containing protein</fullName>
    </recommendedName>
</protein>
<reference evidence="3 4" key="1">
    <citation type="journal article" date="2024" name="IMA Fungus">
        <title>IMA Genome - F19 : A genome assembly and annotation guide to empower mycologists, including annotated draft genome sequences of Ceratocystis pirilliformis, Diaporthe australafricana, Fusarium ophioides, Paecilomyces lecythidis, and Sporothrix stenoceras.</title>
        <authorList>
            <person name="Aylward J."/>
            <person name="Wilson A.M."/>
            <person name="Visagie C.M."/>
            <person name="Spraker J."/>
            <person name="Barnes I."/>
            <person name="Buitendag C."/>
            <person name="Ceriani C."/>
            <person name="Del Mar Angel L."/>
            <person name="du Plessis D."/>
            <person name="Fuchs T."/>
            <person name="Gasser K."/>
            <person name="Kramer D."/>
            <person name="Li W."/>
            <person name="Munsamy K."/>
            <person name="Piso A."/>
            <person name="Price J.L."/>
            <person name="Sonnekus B."/>
            <person name="Thomas C."/>
            <person name="van der Nest A."/>
            <person name="van Dijk A."/>
            <person name="van Heerden A."/>
            <person name="van Vuuren N."/>
            <person name="Yilmaz N."/>
            <person name="Duong T.A."/>
            <person name="van der Merwe N.A."/>
            <person name="Wingfield M.J."/>
            <person name="Wingfield B.D."/>
        </authorList>
    </citation>
    <scope>NUCLEOTIDE SEQUENCE [LARGE SCALE GENOMIC DNA]</scope>
    <source>
        <strain evidence="3 4">CMW 18167</strain>
    </source>
</reference>
<organism evidence="3 4">
    <name type="scientific">Paecilomyces lecythidis</name>
    <dbReference type="NCBI Taxonomy" id="3004212"/>
    <lineage>
        <taxon>Eukaryota</taxon>
        <taxon>Fungi</taxon>
        <taxon>Dikarya</taxon>
        <taxon>Ascomycota</taxon>
        <taxon>Pezizomycotina</taxon>
        <taxon>Eurotiomycetes</taxon>
        <taxon>Eurotiomycetidae</taxon>
        <taxon>Eurotiales</taxon>
        <taxon>Thermoascaceae</taxon>
        <taxon>Paecilomyces</taxon>
    </lineage>
</organism>
<dbReference type="SUPFAM" id="SSF81383">
    <property type="entry name" value="F-box domain"/>
    <property type="match status" value="1"/>
</dbReference>
<evidence type="ECO:0000313" key="4">
    <source>
        <dbReference type="Proteomes" id="UP001583193"/>
    </source>
</evidence>